<dbReference type="PANTHER" id="PTHR14083">
    <property type="entry name" value="YIP1 INTERACTING FACTOR HOMOLOG YIF1 PROTEIN"/>
    <property type="match status" value="1"/>
</dbReference>
<dbReference type="VEuPathDB" id="TriTrypDB:TcYC6_0016920"/>
<organism evidence="13 14">
    <name type="scientific">Trypanosoma cruzi</name>
    <dbReference type="NCBI Taxonomy" id="5693"/>
    <lineage>
        <taxon>Eukaryota</taxon>
        <taxon>Discoba</taxon>
        <taxon>Euglenozoa</taxon>
        <taxon>Kinetoplastea</taxon>
        <taxon>Metakinetoplastina</taxon>
        <taxon>Trypanosomatida</taxon>
        <taxon>Trypanosomatidae</taxon>
        <taxon>Trypanosoma</taxon>
        <taxon>Schizotrypanum</taxon>
    </lineage>
</organism>
<feature type="transmembrane region" description="Helical" evidence="12">
    <location>
        <begin position="319"/>
        <end position="343"/>
    </location>
</feature>
<evidence type="ECO:0008006" key="15">
    <source>
        <dbReference type="Google" id="ProtNLM"/>
    </source>
</evidence>
<keyword evidence="6" id="KW-0256">Endoplasmic reticulum</keyword>
<feature type="transmembrane region" description="Helical" evidence="12">
    <location>
        <begin position="256"/>
        <end position="274"/>
    </location>
</feature>
<dbReference type="GO" id="GO:0000139">
    <property type="term" value="C:Golgi membrane"/>
    <property type="evidence" value="ECO:0007669"/>
    <property type="project" value="UniProtKB-SubCell"/>
</dbReference>
<evidence type="ECO:0000256" key="7">
    <source>
        <dbReference type="ARBA" id="ARBA00022927"/>
    </source>
</evidence>
<dbReference type="PANTHER" id="PTHR14083:SF0">
    <property type="entry name" value="YIP1D-INTERACTING FACTOR 1, ISOFORM C"/>
    <property type="match status" value="1"/>
</dbReference>
<dbReference type="GO" id="GO:0005789">
    <property type="term" value="C:endoplasmic reticulum membrane"/>
    <property type="evidence" value="ECO:0007669"/>
    <property type="project" value="UniProtKB-SubCell"/>
</dbReference>
<dbReference type="VEuPathDB" id="TriTrypDB:TcCLB.506473.14"/>
<gene>
    <name evidence="13" type="ORF">C4B63_22g115</name>
</gene>
<comment type="caution">
    <text evidence="13">The sequence shown here is derived from an EMBL/GenBank/DDBJ whole genome shotgun (WGS) entry which is preliminary data.</text>
</comment>
<dbReference type="Proteomes" id="UP000246121">
    <property type="component" value="Unassembled WGS sequence"/>
</dbReference>
<dbReference type="EMBL" id="PRFA01000022">
    <property type="protein sequence ID" value="PWU95453.1"/>
    <property type="molecule type" value="Genomic_DNA"/>
</dbReference>
<dbReference type="VEuPathDB" id="TriTrypDB:BCY84_01696"/>
<dbReference type="VEuPathDB" id="TriTrypDB:TcG_10401"/>
<evidence type="ECO:0000256" key="5">
    <source>
        <dbReference type="ARBA" id="ARBA00022692"/>
    </source>
</evidence>
<dbReference type="VEuPathDB" id="TriTrypDB:TcBrA4_0037750"/>
<keyword evidence="5 12" id="KW-0812">Transmembrane</keyword>
<evidence type="ECO:0000256" key="2">
    <source>
        <dbReference type="ARBA" id="ARBA00004653"/>
    </source>
</evidence>
<evidence type="ECO:0000256" key="12">
    <source>
        <dbReference type="SAM" id="Phobius"/>
    </source>
</evidence>
<sequence>MNDHTNRGTPGGWVGRWNRRKFVYCVDLGHSLRSFVAFMSFLEYKFTGGCVSSKGWFPLWNFFFFFFFWLILWERSLHRLPRTRSHKYRENCFRKKKKCLREKERNKRGQKADNNSDMSAFLPYNSASPQPQPNSPAPWGGNPQDIMLQMGLQYGQSMLQGGEQKFMRHMPVISNIYRYFRVDNQYVKRKLGILLFPFTRSFRKDEQGPGCEQEVSGGSAGFGGDSAPFSPISATGRTYPTTSTALPTNNVYALDLYLPLMGAVTYIILSGFVHGLHHHRVTNEDLLGFASALVFWFLGEVFVLKMVSYILRIVPDINVLELMALTGYKYLTVSIIVFLRELLQFESDAYYIGTMATYILFANGVFVVKNVMRMYEREGRTPPNARLLAYSAAFLQAPLVIWLAVKPFR</sequence>
<comment type="subcellular location">
    <subcellularLocation>
        <location evidence="1">Endoplasmic reticulum membrane</location>
        <topology evidence="1">Multi-pass membrane protein</topology>
    </subcellularLocation>
    <subcellularLocation>
        <location evidence="2">Golgi apparatus membrane</location>
        <topology evidence="2">Multi-pass membrane protein</topology>
    </subcellularLocation>
</comment>
<feature type="transmembrane region" description="Helical" evidence="12">
    <location>
        <begin position="22"/>
        <end position="44"/>
    </location>
</feature>
<keyword evidence="8 12" id="KW-1133">Transmembrane helix</keyword>
<proteinExistence type="inferred from homology"/>
<evidence type="ECO:0000313" key="14">
    <source>
        <dbReference type="Proteomes" id="UP000246121"/>
    </source>
</evidence>
<feature type="transmembrane region" description="Helical" evidence="12">
    <location>
        <begin position="349"/>
        <end position="367"/>
    </location>
</feature>
<dbReference type="GO" id="GO:0006888">
    <property type="term" value="P:endoplasmic reticulum to Golgi vesicle-mediated transport"/>
    <property type="evidence" value="ECO:0007669"/>
    <property type="project" value="InterPro"/>
</dbReference>
<dbReference type="VEuPathDB" id="TriTrypDB:C3747_64g148"/>
<dbReference type="VEuPathDB" id="TriTrypDB:Tc_MARK_6048"/>
<dbReference type="AlphaFoldDB" id="A0A2V2VM91"/>
<dbReference type="GO" id="GO:0015031">
    <property type="term" value="P:protein transport"/>
    <property type="evidence" value="ECO:0007669"/>
    <property type="project" value="UniProtKB-KW"/>
</dbReference>
<reference evidence="13 14" key="1">
    <citation type="journal article" date="2018" name="Microb. Genom.">
        <title>Expanding an expanded genome: long-read sequencing of Trypanosoma cruzi.</title>
        <authorList>
            <person name="Berna L."/>
            <person name="Rodriguez M."/>
            <person name="Chiribao M.L."/>
            <person name="Parodi-Talice A."/>
            <person name="Pita S."/>
            <person name="Rijo G."/>
            <person name="Alvarez-Valin F."/>
            <person name="Robello C."/>
        </authorList>
    </citation>
    <scope>NUCLEOTIDE SEQUENCE [LARGE SCALE GENOMIC DNA]</scope>
    <source>
        <strain evidence="13 14">Dm28c</strain>
    </source>
</reference>
<evidence type="ECO:0000256" key="4">
    <source>
        <dbReference type="ARBA" id="ARBA00022448"/>
    </source>
</evidence>
<evidence type="ECO:0000313" key="13">
    <source>
        <dbReference type="EMBL" id="PWU95453.1"/>
    </source>
</evidence>
<dbReference type="VEuPathDB" id="TriTrypDB:C4B63_22g115"/>
<keyword evidence="7" id="KW-0653">Protein transport</keyword>
<feature type="region of interest" description="Disordered" evidence="11">
    <location>
        <begin position="123"/>
        <end position="142"/>
    </location>
</feature>
<dbReference type="GO" id="GO:0005793">
    <property type="term" value="C:endoplasmic reticulum-Golgi intermediate compartment"/>
    <property type="evidence" value="ECO:0007669"/>
    <property type="project" value="TreeGrafter"/>
</dbReference>
<feature type="transmembrane region" description="Helical" evidence="12">
    <location>
        <begin position="56"/>
        <end position="73"/>
    </location>
</feature>
<dbReference type="VEuPathDB" id="TriTrypDB:TcCL_NonESM11543"/>
<evidence type="ECO:0000256" key="3">
    <source>
        <dbReference type="ARBA" id="ARBA00009727"/>
    </source>
</evidence>
<evidence type="ECO:0000256" key="1">
    <source>
        <dbReference type="ARBA" id="ARBA00004477"/>
    </source>
</evidence>
<evidence type="ECO:0000256" key="6">
    <source>
        <dbReference type="ARBA" id="ARBA00022824"/>
    </source>
</evidence>
<dbReference type="VEuPathDB" id="TriTrypDB:TCSYLVIO_007336"/>
<evidence type="ECO:0000256" key="10">
    <source>
        <dbReference type="ARBA" id="ARBA00023136"/>
    </source>
</evidence>
<keyword evidence="9" id="KW-0333">Golgi apparatus</keyword>
<keyword evidence="10 12" id="KW-0472">Membrane</keyword>
<evidence type="ECO:0000256" key="11">
    <source>
        <dbReference type="SAM" id="MobiDB-lite"/>
    </source>
</evidence>
<dbReference type="Pfam" id="PF03878">
    <property type="entry name" value="YIF1"/>
    <property type="match status" value="1"/>
</dbReference>
<dbReference type="VEuPathDB" id="TriTrypDB:TcCLB.508999.20"/>
<protein>
    <recommendedName>
        <fullName evidence="15">Hrf1 family protein</fullName>
    </recommendedName>
</protein>
<evidence type="ECO:0000256" key="9">
    <source>
        <dbReference type="ARBA" id="ARBA00023034"/>
    </source>
</evidence>
<dbReference type="VEuPathDB" id="TriTrypDB:ECC02_000656"/>
<evidence type="ECO:0000256" key="8">
    <source>
        <dbReference type="ARBA" id="ARBA00022989"/>
    </source>
</evidence>
<feature type="transmembrane region" description="Helical" evidence="12">
    <location>
        <begin position="286"/>
        <end position="307"/>
    </location>
</feature>
<keyword evidence="4" id="KW-0813">Transport</keyword>
<dbReference type="GO" id="GO:0030134">
    <property type="term" value="C:COPII-coated ER to Golgi transport vesicle"/>
    <property type="evidence" value="ECO:0007669"/>
    <property type="project" value="TreeGrafter"/>
</dbReference>
<feature type="transmembrane region" description="Helical" evidence="12">
    <location>
        <begin position="387"/>
        <end position="405"/>
    </location>
</feature>
<name>A0A2V2VM91_TRYCR</name>
<accession>A0A2V2VM91</accession>
<dbReference type="InterPro" id="IPR005578">
    <property type="entry name" value="Yif1_fam"/>
</dbReference>
<comment type="similarity">
    <text evidence="3">Belongs to the YIF1 family.</text>
</comment>
<dbReference type="VEuPathDB" id="TriTrypDB:TCDM_00920"/>